<dbReference type="PANTHER" id="PTHR43384:SF15">
    <property type="entry name" value="ATP-BINDING PROTEIN"/>
    <property type="match status" value="1"/>
</dbReference>
<dbReference type="InterPro" id="IPR050625">
    <property type="entry name" value="ParA/MinD_ATPase"/>
</dbReference>
<evidence type="ECO:0000313" key="3">
    <source>
        <dbReference type="Proteomes" id="UP000294902"/>
    </source>
</evidence>
<dbReference type="Pfam" id="PF01656">
    <property type="entry name" value="CbiA"/>
    <property type="match status" value="1"/>
</dbReference>
<gene>
    <name evidence="2" type="ORF">EDC18_102106</name>
</gene>
<dbReference type="SUPFAM" id="SSF52540">
    <property type="entry name" value="P-loop containing nucleoside triphosphate hydrolases"/>
    <property type="match status" value="1"/>
</dbReference>
<comment type="caution">
    <text evidence="2">The sequence shown here is derived from an EMBL/GenBank/DDBJ whole genome shotgun (WGS) entry which is preliminary data.</text>
</comment>
<dbReference type="GO" id="GO:0016887">
    <property type="term" value="F:ATP hydrolysis activity"/>
    <property type="evidence" value="ECO:0007669"/>
    <property type="project" value="TreeGrafter"/>
</dbReference>
<dbReference type="InterPro" id="IPR002586">
    <property type="entry name" value="CobQ/CobB/MinD/ParA_Nub-bd_dom"/>
</dbReference>
<reference evidence="2 3" key="1">
    <citation type="submission" date="2019-03" db="EMBL/GenBank/DDBJ databases">
        <title>Genomic Encyclopedia of Type Strains, Phase IV (KMG-IV): sequencing the most valuable type-strain genomes for metagenomic binning, comparative biology and taxonomic classification.</title>
        <authorList>
            <person name="Goeker M."/>
        </authorList>
    </citation>
    <scope>NUCLEOTIDE SEQUENCE [LARGE SCALE GENOMIC DNA]</scope>
    <source>
        <strain evidence="2 3">DSM 24629</strain>
    </source>
</reference>
<evidence type="ECO:0000313" key="2">
    <source>
        <dbReference type="EMBL" id="TCT16090.1"/>
    </source>
</evidence>
<feature type="domain" description="CobQ/CobB/MinD/ParA nucleotide binding" evidence="1">
    <location>
        <begin position="7"/>
        <end position="235"/>
    </location>
</feature>
<name>A0A4R3MNJ8_9FIRM</name>
<evidence type="ECO:0000259" key="1">
    <source>
        <dbReference type="Pfam" id="PF01656"/>
    </source>
</evidence>
<dbReference type="GO" id="GO:0051782">
    <property type="term" value="P:negative regulation of cell division"/>
    <property type="evidence" value="ECO:0007669"/>
    <property type="project" value="TreeGrafter"/>
</dbReference>
<dbReference type="OrthoDB" id="7346657at2"/>
<dbReference type="GO" id="GO:0005524">
    <property type="term" value="F:ATP binding"/>
    <property type="evidence" value="ECO:0007669"/>
    <property type="project" value="TreeGrafter"/>
</dbReference>
<dbReference type="GO" id="GO:0009898">
    <property type="term" value="C:cytoplasmic side of plasma membrane"/>
    <property type="evidence" value="ECO:0007669"/>
    <property type="project" value="TreeGrafter"/>
</dbReference>
<dbReference type="PANTHER" id="PTHR43384">
    <property type="entry name" value="SEPTUM SITE-DETERMINING PROTEIN MIND HOMOLOG, CHLOROPLASTIC-RELATED"/>
    <property type="match status" value="1"/>
</dbReference>
<dbReference type="Proteomes" id="UP000294902">
    <property type="component" value="Unassembled WGS sequence"/>
</dbReference>
<keyword evidence="3" id="KW-1185">Reference proteome</keyword>
<dbReference type="EMBL" id="SMAL01000002">
    <property type="protein sequence ID" value="TCT16090.1"/>
    <property type="molecule type" value="Genomic_DNA"/>
</dbReference>
<organism evidence="2 3">
    <name type="scientific">Natranaerovirga pectinivora</name>
    <dbReference type="NCBI Taxonomy" id="682400"/>
    <lineage>
        <taxon>Bacteria</taxon>
        <taxon>Bacillati</taxon>
        <taxon>Bacillota</taxon>
        <taxon>Clostridia</taxon>
        <taxon>Lachnospirales</taxon>
        <taxon>Natranaerovirgaceae</taxon>
        <taxon>Natranaerovirga</taxon>
    </lineage>
</organism>
<proteinExistence type="predicted"/>
<dbReference type="GO" id="GO:0005829">
    <property type="term" value="C:cytosol"/>
    <property type="evidence" value="ECO:0007669"/>
    <property type="project" value="TreeGrafter"/>
</dbReference>
<protein>
    <submittedName>
        <fullName evidence="2">CO dehydrogenase maturation factor</fullName>
    </submittedName>
</protein>
<dbReference type="RefSeq" id="WP_132250208.1">
    <property type="nucleotide sequence ID" value="NZ_SMAL01000002.1"/>
</dbReference>
<dbReference type="AlphaFoldDB" id="A0A4R3MNJ8"/>
<accession>A0A4R3MNJ8</accession>
<dbReference type="Gene3D" id="3.40.50.300">
    <property type="entry name" value="P-loop containing nucleotide triphosphate hydrolases"/>
    <property type="match status" value="1"/>
</dbReference>
<sequence length="315" mass="36261">MRVGFFGKGGSGKTTVAAGFINYMKNQHQHILAIDADMNVHLGRTLQMEANPICNSFEDFIHYLEEDRISKSEEKPVFIGTTPPSQNSRFIRPKKDDPFIKKYATQKGNISLITVGSYSNEEVGHSCYHGKLGVLELAYNHLLDDEKDIVIADSTAGVDSVGTSMFLVYDINIFVVEPTQRSLSVYLDFLKITENYKLNTYVIGNKINDEEDLAFLEKYIPKDKLIGIINNSNHLRRFEQGNINAFDVFTKNNEEVFEKISRVMRNTEKNWDKYYSMLLDVYKASCKEWYNGYYGQDLEKYIEPEFSYEKVVMKA</sequence>
<dbReference type="InterPro" id="IPR027417">
    <property type="entry name" value="P-loop_NTPase"/>
</dbReference>